<dbReference type="Proteomes" id="UP000650511">
    <property type="component" value="Unassembled WGS sequence"/>
</dbReference>
<reference evidence="8" key="2">
    <citation type="submission" date="2020-09" db="EMBL/GenBank/DDBJ databases">
        <authorList>
            <person name="Sun Q."/>
            <person name="Zhou Y."/>
        </authorList>
    </citation>
    <scope>NUCLEOTIDE SEQUENCE</scope>
    <source>
        <strain evidence="8">CGMCC 1.14988</strain>
    </source>
</reference>
<accession>A0A8J3EUJ2</accession>
<name>A0A8J3EUJ2_9ACTN</name>
<dbReference type="GO" id="GO:0000160">
    <property type="term" value="P:phosphorelay signal transduction system"/>
    <property type="evidence" value="ECO:0007669"/>
    <property type="project" value="UniProtKB-KW"/>
</dbReference>
<evidence type="ECO:0000256" key="4">
    <source>
        <dbReference type="ARBA" id="ARBA00023125"/>
    </source>
</evidence>
<dbReference type="SUPFAM" id="SSF52172">
    <property type="entry name" value="CheY-like"/>
    <property type="match status" value="1"/>
</dbReference>
<evidence type="ECO:0000313" key="9">
    <source>
        <dbReference type="Proteomes" id="UP000650511"/>
    </source>
</evidence>
<feature type="modified residue" description="4-aspartylphosphate" evidence="6">
    <location>
        <position position="57"/>
    </location>
</feature>
<proteinExistence type="predicted"/>
<evidence type="ECO:0000256" key="2">
    <source>
        <dbReference type="ARBA" id="ARBA00023012"/>
    </source>
</evidence>
<dbReference type="FunFam" id="3.40.50.2300:FF:000001">
    <property type="entry name" value="DNA-binding response regulator PhoB"/>
    <property type="match status" value="1"/>
</dbReference>
<dbReference type="Gene3D" id="3.40.50.2300">
    <property type="match status" value="1"/>
</dbReference>
<dbReference type="EMBL" id="BMHA01000009">
    <property type="protein sequence ID" value="GGI07816.1"/>
    <property type="molecule type" value="Genomic_DNA"/>
</dbReference>
<keyword evidence="1 6" id="KW-0597">Phosphoprotein</keyword>
<keyword evidence="5" id="KW-0804">Transcription</keyword>
<organism evidence="8 9">
    <name type="scientific">Egicoccus halophilus</name>
    <dbReference type="NCBI Taxonomy" id="1670830"/>
    <lineage>
        <taxon>Bacteria</taxon>
        <taxon>Bacillati</taxon>
        <taxon>Actinomycetota</taxon>
        <taxon>Nitriliruptoria</taxon>
        <taxon>Egicoccales</taxon>
        <taxon>Egicoccaceae</taxon>
        <taxon>Egicoccus</taxon>
    </lineage>
</organism>
<keyword evidence="9" id="KW-1185">Reference proteome</keyword>
<dbReference type="InterPro" id="IPR050595">
    <property type="entry name" value="Bact_response_regulator"/>
</dbReference>
<dbReference type="RefSeq" id="WP_130651055.1">
    <property type="nucleotide sequence ID" value="NZ_BMHA01000009.1"/>
</dbReference>
<protein>
    <recommendedName>
        <fullName evidence="7">Response regulatory domain-containing protein</fullName>
    </recommendedName>
</protein>
<dbReference type="InterPro" id="IPR011006">
    <property type="entry name" value="CheY-like_superfamily"/>
</dbReference>
<reference evidence="8" key="1">
    <citation type="journal article" date="2014" name="Int. J. Syst. Evol. Microbiol.">
        <title>Complete genome sequence of Corynebacterium casei LMG S-19264T (=DSM 44701T), isolated from a smear-ripened cheese.</title>
        <authorList>
            <consortium name="US DOE Joint Genome Institute (JGI-PGF)"/>
            <person name="Walter F."/>
            <person name="Albersmeier A."/>
            <person name="Kalinowski J."/>
            <person name="Ruckert C."/>
        </authorList>
    </citation>
    <scope>NUCLEOTIDE SEQUENCE</scope>
    <source>
        <strain evidence="8">CGMCC 1.14988</strain>
    </source>
</reference>
<keyword evidence="3" id="KW-0805">Transcription regulation</keyword>
<dbReference type="PROSITE" id="PS50110">
    <property type="entry name" value="RESPONSE_REGULATORY"/>
    <property type="match status" value="1"/>
</dbReference>
<dbReference type="GO" id="GO:0003677">
    <property type="term" value="F:DNA binding"/>
    <property type="evidence" value="ECO:0007669"/>
    <property type="project" value="UniProtKB-KW"/>
</dbReference>
<evidence type="ECO:0000256" key="1">
    <source>
        <dbReference type="ARBA" id="ARBA00022553"/>
    </source>
</evidence>
<evidence type="ECO:0000313" key="8">
    <source>
        <dbReference type="EMBL" id="GGI07816.1"/>
    </source>
</evidence>
<dbReference type="PANTHER" id="PTHR44591">
    <property type="entry name" value="STRESS RESPONSE REGULATOR PROTEIN 1"/>
    <property type="match status" value="1"/>
</dbReference>
<evidence type="ECO:0000256" key="6">
    <source>
        <dbReference type="PROSITE-ProRule" id="PRU00169"/>
    </source>
</evidence>
<dbReference type="OrthoDB" id="3784905at2"/>
<dbReference type="PANTHER" id="PTHR44591:SF3">
    <property type="entry name" value="RESPONSE REGULATORY DOMAIN-CONTAINING PROTEIN"/>
    <property type="match status" value="1"/>
</dbReference>
<dbReference type="SMART" id="SM00448">
    <property type="entry name" value="REC"/>
    <property type="match status" value="1"/>
</dbReference>
<evidence type="ECO:0000256" key="3">
    <source>
        <dbReference type="ARBA" id="ARBA00023015"/>
    </source>
</evidence>
<dbReference type="InterPro" id="IPR001789">
    <property type="entry name" value="Sig_transdc_resp-reg_receiver"/>
</dbReference>
<keyword evidence="4" id="KW-0238">DNA-binding</keyword>
<comment type="caution">
    <text evidence="8">The sequence shown here is derived from an EMBL/GenBank/DDBJ whole genome shotgun (WGS) entry which is preliminary data.</text>
</comment>
<dbReference type="AlphaFoldDB" id="A0A8J3EUJ2"/>
<gene>
    <name evidence="8" type="ORF">GCM10011354_25980</name>
</gene>
<dbReference type="Pfam" id="PF00072">
    <property type="entry name" value="Response_reg"/>
    <property type="match status" value="1"/>
</dbReference>
<evidence type="ECO:0000256" key="5">
    <source>
        <dbReference type="ARBA" id="ARBA00023163"/>
    </source>
</evidence>
<sequence>MLDDRRRRVLVVDDEPDVLLLCRVNLEFEGYEVIEATDGEAALTAVRAHQPDVVLLDVMLPRRDGWQVLQALKSDPDLREIPVVMLTAKVQDADQLRGWAHGAADYITKPFSPLALSQVLQDVLATDPVEEERRRRLIMEKLELLRND</sequence>
<feature type="domain" description="Response regulatory" evidence="7">
    <location>
        <begin position="8"/>
        <end position="124"/>
    </location>
</feature>
<evidence type="ECO:0000259" key="7">
    <source>
        <dbReference type="PROSITE" id="PS50110"/>
    </source>
</evidence>
<keyword evidence="2" id="KW-0902">Two-component regulatory system</keyword>